<dbReference type="RefSeq" id="WP_107978872.1">
    <property type="nucleotide sequence ID" value="NZ_BMEZ01000051.1"/>
</dbReference>
<accession>A0A2T6A0Q8</accession>
<reference evidence="2 3" key="1">
    <citation type="submission" date="2018-04" db="EMBL/GenBank/DDBJ databases">
        <title>Genomic Encyclopedia of Archaeal and Bacterial Type Strains, Phase II (KMG-II): from individual species to whole genera.</title>
        <authorList>
            <person name="Goeker M."/>
        </authorList>
    </citation>
    <scope>NUCLEOTIDE SEQUENCE [LARGE SCALE GENOMIC DNA]</scope>
    <source>
        <strain evidence="2 3">DSM 29329</strain>
    </source>
</reference>
<proteinExistence type="predicted"/>
<sequence>MKTIVSAIALSAGLATAAFAQDAGTEEATTLTEGEVAQVMTHEPSLDVESLTDEEVLIIKQAVASGDDTELRETLEQIAADD</sequence>
<feature type="chain" id="PRO_5015563699" evidence="1">
    <location>
        <begin position="21"/>
        <end position="82"/>
    </location>
</feature>
<evidence type="ECO:0000256" key="1">
    <source>
        <dbReference type="SAM" id="SignalP"/>
    </source>
</evidence>
<dbReference type="Proteomes" id="UP000244069">
    <property type="component" value="Unassembled WGS sequence"/>
</dbReference>
<name>A0A2T6A0Q8_9RHOB</name>
<evidence type="ECO:0000313" key="3">
    <source>
        <dbReference type="Proteomes" id="UP000244069"/>
    </source>
</evidence>
<keyword evidence="3" id="KW-1185">Reference proteome</keyword>
<comment type="caution">
    <text evidence="2">The sequence shown here is derived from an EMBL/GenBank/DDBJ whole genome shotgun (WGS) entry which is preliminary data.</text>
</comment>
<gene>
    <name evidence="2" type="ORF">C8N44_1518</name>
</gene>
<dbReference type="EMBL" id="QBKN01000051">
    <property type="protein sequence ID" value="PTX37383.1"/>
    <property type="molecule type" value="Genomic_DNA"/>
</dbReference>
<organism evidence="2 3">
    <name type="scientific">Allosediminivita pacifica</name>
    <dbReference type="NCBI Taxonomy" id="1267769"/>
    <lineage>
        <taxon>Bacteria</taxon>
        <taxon>Pseudomonadati</taxon>
        <taxon>Pseudomonadota</taxon>
        <taxon>Alphaproteobacteria</taxon>
        <taxon>Rhodobacterales</taxon>
        <taxon>Paracoccaceae</taxon>
        <taxon>Allosediminivita</taxon>
    </lineage>
</organism>
<evidence type="ECO:0000313" key="2">
    <source>
        <dbReference type="EMBL" id="PTX37383.1"/>
    </source>
</evidence>
<protein>
    <submittedName>
        <fullName evidence="2">Uncharacterized protein</fullName>
    </submittedName>
</protein>
<keyword evidence="1" id="KW-0732">Signal</keyword>
<feature type="signal peptide" evidence="1">
    <location>
        <begin position="1"/>
        <end position="20"/>
    </location>
</feature>
<dbReference type="AlphaFoldDB" id="A0A2T6A0Q8"/>